<evidence type="ECO:0000313" key="1">
    <source>
        <dbReference type="EMBL" id="OGE08250.1"/>
    </source>
</evidence>
<sequence length="125" mass="13681">MSIAIKATNSKGLRVINCKFQGFETDIELNNVEDFISQGNAFSKDDPSYLLKELANSIWASSLSPDYKKKLFQEVIAFLSTGASDNTLKRGLGDKITHYVGQKAVDYFIQLAAAVSAGLVLKSLK</sequence>
<proteinExistence type="predicted"/>
<name>A0A1F5HW05_9BACT</name>
<dbReference type="Proteomes" id="UP000178845">
    <property type="component" value="Unassembled WGS sequence"/>
</dbReference>
<dbReference type="EMBL" id="MFBW01000019">
    <property type="protein sequence ID" value="OGE08250.1"/>
    <property type="molecule type" value="Genomic_DNA"/>
</dbReference>
<evidence type="ECO:0000313" key="2">
    <source>
        <dbReference type="Proteomes" id="UP000178845"/>
    </source>
</evidence>
<dbReference type="AlphaFoldDB" id="A0A1F5HW05"/>
<accession>A0A1F5HW05</accession>
<comment type="caution">
    <text evidence="1">The sequence shown here is derived from an EMBL/GenBank/DDBJ whole genome shotgun (WGS) entry which is preliminary data.</text>
</comment>
<gene>
    <name evidence="1" type="ORF">A3I53_01090</name>
</gene>
<reference evidence="1 2" key="1">
    <citation type="journal article" date="2016" name="Nat. Commun.">
        <title>Thousands of microbial genomes shed light on interconnected biogeochemical processes in an aquifer system.</title>
        <authorList>
            <person name="Anantharaman K."/>
            <person name="Brown C.T."/>
            <person name="Hug L.A."/>
            <person name="Sharon I."/>
            <person name="Castelle C.J."/>
            <person name="Probst A.J."/>
            <person name="Thomas B.C."/>
            <person name="Singh A."/>
            <person name="Wilkins M.J."/>
            <person name="Karaoz U."/>
            <person name="Brodie E.L."/>
            <person name="Williams K.H."/>
            <person name="Hubbard S.S."/>
            <person name="Banfield J.F."/>
        </authorList>
    </citation>
    <scope>NUCLEOTIDE SEQUENCE [LARGE SCALE GENOMIC DNA]</scope>
</reference>
<protein>
    <submittedName>
        <fullName evidence="1">Uncharacterized protein</fullName>
    </submittedName>
</protein>
<organism evidence="1 2">
    <name type="scientific">Candidatus Curtissbacteria bacterium RIFCSPLOWO2_02_FULL_40_13b</name>
    <dbReference type="NCBI Taxonomy" id="1797733"/>
    <lineage>
        <taxon>Bacteria</taxon>
        <taxon>Candidatus Curtissiibacteriota</taxon>
    </lineage>
</organism>